<feature type="chain" id="PRO_5045309578" evidence="1">
    <location>
        <begin position="25"/>
        <end position="498"/>
    </location>
</feature>
<name>A0ABZ2V5P8_9RHOB</name>
<evidence type="ECO:0000313" key="3">
    <source>
        <dbReference type="Proteomes" id="UP001440612"/>
    </source>
</evidence>
<gene>
    <name evidence="2" type="ORF">AABB29_04390</name>
</gene>
<dbReference type="Proteomes" id="UP001440612">
    <property type="component" value="Chromosome"/>
</dbReference>
<evidence type="ECO:0000256" key="1">
    <source>
        <dbReference type="SAM" id="SignalP"/>
    </source>
</evidence>
<organism evidence="2 3">
    <name type="scientific">Yoonia phaeophyticola</name>
    <dbReference type="NCBI Taxonomy" id="3137369"/>
    <lineage>
        <taxon>Bacteria</taxon>
        <taxon>Pseudomonadati</taxon>
        <taxon>Pseudomonadota</taxon>
        <taxon>Alphaproteobacteria</taxon>
        <taxon>Rhodobacterales</taxon>
        <taxon>Paracoccaceae</taxon>
        <taxon>Yoonia</taxon>
    </lineage>
</organism>
<reference evidence="3" key="1">
    <citation type="submission" date="2024-04" db="EMBL/GenBank/DDBJ databases">
        <title>Phylogenomic analyses of a clade within the roseobacter group suggest taxonomic reassignments of species of the genera Aestuariivita, Citreicella, Loktanella, Nautella, Pelagibaca, Ruegeria, Thalassobius, Thiobacimonas and Tropicibacter, and the proposal o.</title>
        <authorList>
            <person name="Jeon C.O."/>
        </authorList>
    </citation>
    <scope>NUCLEOTIDE SEQUENCE [LARGE SCALE GENOMIC DNA]</scope>
    <source>
        <strain evidence="3">BS5-3</strain>
    </source>
</reference>
<dbReference type="RefSeq" id="WP_341368004.1">
    <property type="nucleotide sequence ID" value="NZ_CP150951.2"/>
</dbReference>
<proteinExistence type="predicted"/>
<evidence type="ECO:0000313" key="2">
    <source>
        <dbReference type="EMBL" id="WZC49894.1"/>
    </source>
</evidence>
<dbReference type="EMBL" id="CP150951">
    <property type="protein sequence ID" value="WZC49894.1"/>
    <property type="molecule type" value="Genomic_DNA"/>
</dbReference>
<accession>A0ABZ2V5P8</accession>
<protein>
    <submittedName>
        <fullName evidence="2">DUF2125 domain-containing protein</fullName>
    </submittedName>
</protein>
<sequence length="498" mass="53218">MKYSAGLKGAVCGAALIAGGAAQADVTAAEVWEDWKAQIAIYGEDAVSIGGENQSGDTLTVSDLVVNFSDEDVTIDIDLGDVTFVEQGDGSVAVTMEDSFPASLKDDFGLEVNFEVSQTGFEMIVSGDPGALSYDLRADTYTFALVDITEGDETFTADARFVANDVRSVYNMQVNDMRTVDFEGSMASLDLLVDVAIPESDGEYVTISGKYEGFNMEGQAVVPLDFDMENPEAAFADGLSYRINYAVDNMAGIFDIDVDGDQLAGSASNGETTLDMDFSNDGISYDVALNDLAVNVTASQLPFPVEVGLAQYGVAFEMPLSKSEEAREFGLSLDLVDLTLNDLVWNLFDPGTVLPRDPATVQFAISGLAKPLIDMLNPEDLIYSNDMPFELESVSLDRLNVSVAGAAVTGVGEFTFDSSDMTTFAPLPKPEGDVVIEGSGINGLMDNLVAMGLIAEQDLMAPRMMMGMFARSTGDDRLESKLEINAEGHVLANGQRLR</sequence>
<feature type="signal peptide" evidence="1">
    <location>
        <begin position="1"/>
        <end position="24"/>
    </location>
</feature>
<keyword evidence="1" id="KW-0732">Signal</keyword>
<keyword evidence="3" id="KW-1185">Reference proteome</keyword>